<protein>
    <submittedName>
        <fullName evidence="3">Acetolactate synthase small subunit</fullName>
    </submittedName>
</protein>
<dbReference type="EMBL" id="JAHWGI010000935">
    <property type="protein sequence ID" value="KAK3918401.1"/>
    <property type="molecule type" value="Genomic_DNA"/>
</dbReference>
<name>A0AAE1HBR3_9NEOP</name>
<feature type="compositionally biased region" description="Basic residues" evidence="1">
    <location>
        <begin position="62"/>
        <end position="73"/>
    </location>
</feature>
<feature type="chain" id="PRO_5042177996" evidence="2">
    <location>
        <begin position="19"/>
        <end position="106"/>
    </location>
</feature>
<feature type="compositionally biased region" description="Gly residues" evidence="1">
    <location>
        <begin position="96"/>
        <end position="106"/>
    </location>
</feature>
<evidence type="ECO:0000256" key="1">
    <source>
        <dbReference type="SAM" id="MobiDB-lite"/>
    </source>
</evidence>
<comment type="caution">
    <text evidence="3">The sequence shown here is derived from an EMBL/GenBank/DDBJ whole genome shotgun (WGS) entry which is preliminary data.</text>
</comment>
<feature type="signal peptide" evidence="2">
    <location>
        <begin position="1"/>
        <end position="18"/>
    </location>
</feature>
<keyword evidence="4" id="KW-1185">Reference proteome</keyword>
<accession>A0AAE1HBR3</accession>
<sequence length="106" mass="12439">PRKILQLVLLAYSTFSWSQKTTSIVRKYDEIPRLFDVFRSFDVEPRSYRGRLSGKNHDERATRKRRPAQRRCRLILVVFRSHSGSSRKRKRQNGRPPGGGLEPVTE</sequence>
<organism evidence="3 4">
    <name type="scientific">Frankliniella fusca</name>
    <dbReference type="NCBI Taxonomy" id="407009"/>
    <lineage>
        <taxon>Eukaryota</taxon>
        <taxon>Metazoa</taxon>
        <taxon>Ecdysozoa</taxon>
        <taxon>Arthropoda</taxon>
        <taxon>Hexapoda</taxon>
        <taxon>Insecta</taxon>
        <taxon>Pterygota</taxon>
        <taxon>Neoptera</taxon>
        <taxon>Paraneoptera</taxon>
        <taxon>Thysanoptera</taxon>
        <taxon>Terebrantia</taxon>
        <taxon>Thripoidea</taxon>
        <taxon>Thripidae</taxon>
        <taxon>Frankliniella</taxon>
    </lineage>
</organism>
<proteinExistence type="predicted"/>
<reference evidence="3" key="1">
    <citation type="submission" date="2021-07" db="EMBL/GenBank/DDBJ databases">
        <authorList>
            <person name="Catto M.A."/>
            <person name="Jacobson A."/>
            <person name="Kennedy G."/>
            <person name="Labadie P."/>
            <person name="Hunt B.G."/>
            <person name="Srinivasan R."/>
        </authorList>
    </citation>
    <scope>NUCLEOTIDE SEQUENCE</scope>
    <source>
        <strain evidence="3">PL_HMW_Pooled</strain>
        <tissue evidence="3">Head</tissue>
    </source>
</reference>
<feature type="region of interest" description="Disordered" evidence="1">
    <location>
        <begin position="49"/>
        <end position="106"/>
    </location>
</feature>
<dbReference type="Proteomes" id="UP001219518">
    <property type="component" value="Unassembled WGS sequence"/>
</dbReference>
<reference evidence="3" key="2">
    <citation type="journal article" date="2023" name="BMC Genomics">
        <title>Pest status, molecular evolution, and epigenetic factors derived from the genome assembly of Frankliniella fusca, a thysanopteran phytovirus vector.</title>
        <authorList>
            <person name="Catto M.A."/>
            <person name="Labadie P.E."/>
            <person name="Jacobson A.L."/>
            <person name="Kennedy G.G."/>
            <person name="Srinivasan R."/>
            <person name="Hunt B.G."/>
        </authorList>
    </citation>
    <scope>NUCLEOTIDE SEQUENCE</scope>
    <source>
        <strain evidence="3">PL_HMW_Pooled</strain>
    </source>
</reference>
<keyword evidence="2" id="KW-0732">Signal</keyword>
<evidence type="ECO:0000256" key="2">
    <source>
        <dbReference type="SAM" id="SignalP"/>
    </source>
</evidence>
<gene>
    <name evidence="3" type="ORF">KUF71_000973</name>
</gene>
<feature type="non-terminal residue" evidence="3">
    <location>
        <position position="1"/>
    </location>
</feature>
<dbReference type="AlphaFoldDB" id="A0AAE1HBR3"/>
<evidence type="ECO:0000313" key="4">
    <source>
        <dbReference type="Proteomes" id="UP001219518"/>
    </source>
</evidence>
<evidence type="ECO:0000313" key="3">
    <source>
        <dbReference type="EMBL" id="KAK3918401.1"/>
    </source>
</evidence>